<proteinExistence type="inferred from homology"/>
<evidence type="ECO:0000256" key="6">
    <source>
        <dbReference type="ARBA" id="ARBA00023002"/>
    </source>
</evidence>
<dbReference type="EMBL" id="RCCI01000005">
    <property type="protein sequence ID" value="RLJ64849.1"/>
    <property type="molecule type" value="Genomic_DNA"/>
</dbReference>
<dbReference type="Pfam" id="PF00881">
    <property type="entry name" value="Nitroreductase"/>
    <property type="match status" value="1"/>
</dbReference>
<dbReference type="RefSeq" id="WP_121241205.1">
    <property type="nucleotide sequence ID" value="NZ_BHVV01000006.1"/>
</dbReference>
<protein>
    <submittedName>
        <fullName evidence="9">Nitroreductase</fullName>
    </submittedName>
</protein>
<dbReference type="CDD" id="cd02149">
    <property type="entry name" value="NfsB-like"/>
    <property type="match status" value="1"/>
</dbReference>
<evidence type="ECO:0000256" key="4">
    <source>
        <dbReference type="ARBA" id="ARBA00022643"/>
    </source>
</evidence>
<dbReference type="SUPFAM" id="SSF55469">
    <property type="entry name" value="FMN-dependent nitroreductase-like"/>
    <property type="match status" value="1"/>
</dbReference>
<comment type="caution">
    <text evidence="9">The sequence shown here is derived from an EMBL/GenBank/DDBJ whole genome shotgun (WGS) entry which is preliminary data.</text>
</comment>
<keyword evidence="7" id="KW-0520">NAD</keyword>
<evidence type="ECO:0000256" key="2">
    <source>
        <dbReference type="ARBA" id="ARBA00007118"/>
    </source>
</evidence>
<comment type="similarity">
    <text evidence="2">Belongs to the nitroreductase family.</text>
</comment>
<dbReference type="Proteomes" id="UP000268908">
    <property type="component" value="Unassembled WGS sequence"/>
</dbReference>
<gene>
    <name evidence="9" type="ORF">DFR35_1497</name>
</gene>
<evidence type="ECO:0000256" key="5">
    <source>
        <dbReference type="ARBA" id="ARBA00022857"/>
    </source>
</evidence>
<reference evidence="9 10" key="1">
    <citation type="submission" date="2018-10" db="EMBL/GenBank/DDBJ databases">
        <title>Genomic Encyclopedia of Type Strains, Phase IV (KMG-IV): sequencing the most valuable type-strain genomes for metagenomic binning, comparative biology and taxonomic classification.</title>
        <authorList>
            <person name="Goeker M."/>
        </authorList>
    </citation>
    <scope>NUCLEOTIDE SEQUENCE [LARGE SCALE GENOMIC DNA]</scope>
    <source>
        <strain evidence="9 10">DSM 26916</strain>
    </source>
</reference>
<dbReference type="PANTHER" id="PTHR23026:SF125">
    <property type="entry name" value="OXYGEN-INSENSITIVE NAD(P)H NITROREDUCTASE"/>
    <property type="match status" value="1"/>
</dbReference>
<dbReference type="InterPro" id="IPR033878">
    <property type="entry name" value="NfsB-like"/>
</dbReference>
<dbReference type="GO" id="GO:0046256">
    <property type="term" value="P:2,4,6-trinitrotoluene catabolic process"/>
    <property type="evidence" value="ECO:0007669"/>
    <property type="project" value="TreeGrafter"/>
</dbReference>
<dbReference type="InterPro" id="IPR029479">
    <property type="entry name" value="Nitroreductase"/>
</dbReference>
<keyword evidence="4" id="KW-0288">FMN</keyword>
<name>A0A497XDS3_9PROT</name>
<evidence type="ECO:0000313" key="9">
    <source>
        <dbReference type="EMBL" id="RLJ64849.1"/>
    </source>
</evidence>
<dbReference type="Gene3D" id="3.40.109.10">
    <property type="entry name" value="NADH Oxidase"/>
    <property type="match status" value="1"/>
</dbReference>
<evidence type="ECO:0000313" key="10">
    <source>
        <dbReference type="Proteomes" id="UP000268908"/>
    </source>
</evidence>
<dbReference type="PANTHER" id="PTHR23026">
    <property type="entry name" value="NADPH NITROREDUCTASE"/>
    <property type="match status" value="1"/>
</dbReference>
<evidence type="ECO:0000256" key="3">
    <source>
        <dbReference type="ARBA" id="ARBA00022630"/>
    </source>
</evidence>
<evidence type="ECO:0000256" key="7">
    <source>
        <dbReference type="ARBA" id="ARBA00023027"/>
    </source>
</evidence>
<dbReference type="AlphaFoldDB" id="A0A497XDS3"/>
<keyword evidence="10" id="KW-1185">Reference proteome</keyword>
<organism evidence="9 10">
    <name type="scientific">Sulfurisoma sediminicola</name>
    <dbReference type="NCBI Taxonomy" id="1381557"/>
    <lineage>
        <taxon>Bacteria</taxon>
        <taxon>Pseudomonadati</taxon>
        <taxon>Pseudomonadota</taxon>
        <taxon>Betaproteobacteria</taxon>
        <taxon>Nitrosomonadales</taxon>
        <taxon>Sterolibacteriaceae</taxon>
        <taxon>Sulfurisoma</taxon>
    </lineage>
</organism>
<dbReference type="GO" id="GO:0046857">
    <property type="term" value="F:oxidoreductase activity, acting on other nitrogenous compounds as donors, with NAD or NADP as acceptor"/>
    <property type="evidence" value="ECO:0007669"/>
    <property type="project" value="TreeGrafter"/>
</dbReference>
<sequence>MTTRDDVLSAFRFRHACKQFDPQRKIPDADFDAILECGRLSPSSFGLEPWKFVVIQNPALRQKLLATVWGAQGTLPTASHYLALLYRKDMRFDSAHVRHMMTDVQKLNDDVQQAKRARVGKFQQTDHHVLDSGRQLEDWAAKQTYIALGNLMTAAALLGIDSCPIEGFEMAGTEAILQEAGVLDTGEFGLAVMLAFGYRINPQPAKTRQPLADVVSWVR</sequence>
<keyword evidence="5" id="KW-0521">NADP</keyword>
<feature type="domain" description="Nitroreductase" evidence="8">
    <location>
        <begin position="12"/>
        <end position="198"/>
    </location>
</feature>
<dbReference type="GO" id="GO:0005829">
    <property type="term" value="C:cytosol"/>
    <property type="evidence" value="ECO:0007669"/>
    <property type="project" value="TreeGrafter"/>
</dbReference>
<dbReference type="OrthoDB" id="9809288at2"/>
<evidence type="ECO:0000259" key="8">
    <source>
        <dbReference type="Pfam" id="PF00881"/>
    </source>
</evidence>
<accession>A0A497XDS3</accession>
<evidence type="ECO:0000256" key="1">
    <source>
        <dbReference type="ARBA" id="ARBA00001917"/>
    </source>
</evidence>
<keyword evidence="6" id="KW-0560">Oxidoreductase</keyword>
<dbReference type="InterPro" id="IPR050627">
    <property type="entry name" value="Nitroreductase/BluB"/>
</dbReference>
<comment type="cofactor">
    <cofactor evidence="1">
        <name>FMN</name>
        <dbReference type="ChEBI" id="CHEBI:58210"/>
    </cofactor>
</comment>
<keyword evidence="3" id="KW-0285">Flavoprotein</keyword>
<dbReference type="InterPro" id="IPR000415">
    <property type="entry name" value="Nitroreductase-like"/>
</dbReference>